<accession>A0AA40CVI7</accession>
<reference evidence="2" key="1">
    <citation type="submission" date="2023-06" db="EMBL/GenBank/DDBJ databases">
        <title>Genome-scale phylogeny and comparative genomics of the fungal order Sordariales.</title>
        <authorList>
            <consortium name="Lawrence Berkeley National Laboratory"/>
            <person name="Hensen N."/>
            <person name="Bonometti L."/>
            <person name="Westerberg I."/>
            <person name="Brannstrom I.O."/>
            <person name="Guillou S."/>
            <person name="Cros-Aarteil S."/>
            <person name="Calhoun S."/>
            <person name="Haridas S."/>
            <person name="Kuo A."/>
            <person name="Mondo S."/>
            <person name="Pangilinan J."/>
            <person name="Riley R."/>
            <person name="Labutti K."/>
            <person name="Andreopoulos B."/>
            <person name="Lipzen A."/>
            <person name="Chen C."/>
            <person name="Yanf M."/>
            <person name="Daum C."/>
            <person name="Ng V."/>
            <person name="Clum A."/>
            <person name="Steindorff A."/>
            <person name="Ohm R."/>
            <person name="Martin F."/>
            <person name="Silar P."/>
            <person name="Natvig D."/>
            <person name="Lalanne C."/>
            <person name="Gautier V."/>
            <person name="Ament-Velasquez S.L."/>
            <person name="Kruys A."/>
            <person name="Hutchinson M.I."/>
            <person name="Powell A.J."/>
            <person name="Barry K."/>
            <person name="Miller A.N."/>
            <person name="Grigoriev I.V."/>
            <person name="Debuchy R."/>
            <person name="Gladieux P."/>
            <person name="Thoren M.H."/>
            <person name="Johannesson H."/>
        </authorList>
    </citation>
    <scope>NUCLEOTIDE SEQUENCE</scope>
    <source>
        <strain evidence="2">CBS 307.81</strain>
    </source>
</reference>
<keyword evidence="3" id="KW-1185">Reference proteome</keyword>
<proteinExistence type="predicted"/>
<dbReference type="Proteomes" id="UP001174997">
    <property type="component" value="Unassembled WGS sequence"/>
</dbReference>
<gene>
    <name evidence="2" type="ORF">QBC41DRAFT_369375</name>
</gene>
<evidence type="ECO:0000313" key="3">
    <source>
        <dbReference type="Proteomes" id="UP001174997"/>
    </source>
</evidence>
<dbReference type="EMBL" id="JAULSY010000323">
    <property type="protein sequence ID" value="KAK0650749.1"/>
    <property type="molecule type" value="Genomic_DNA"/>
</dbReference>
<dbReference type="PANTHER" id="PTHR33112:SF10">
    <property type="entry name" value="TOL"/>
    <property type="match status" value="1"/>
</dbReference>
<organism evidence="2 3">
    <name type="scientific">Cercophora samala</name>
    <dbReference type="NCBI Taxonomy" id="330535"/>
    <lineage>
        <taxon>Eukaryota</taxon>
        <taxon>Fungi</taxon>
        <taxon>Dikarya</taxon>
        <taxon>Ascomycota</taxon>
        <taxon>Pezizomycotina</taxon>
        <taxon>Sordariomycetes</taxon>
        <taxon>Sordariomycetidae</taxon>
        <taxon>Sordariales</taxon>
        <taxon>Lasiosphaeriaceae</taxon>
        <taxon>Cercophora</taxon>
    </lineage>
</organism>
<evidence type="ECO:0000259" key="1">
    <source>
        <dbReference type="Pfam" id="PF06985"/>
    </source>
</evidence>
<comment type="caution">
    <text evidence="2">The sequence shown here is derived from an EMBL/GenBank/DDBJ whole genome shotgun (WGS) entry which is preliminary data.</text>
</comment>
<feature type="domain" description="Heterokaryon incompatibility" evidence="1">
    <location>
        <begin position="32"/>
        <end position="176"/>
    </location>
</feature>
<name>A0AA40CVI7_9PEZI</name>
<protein>
    <submittedName>
        <fullName evidence="2">Heterokaryon incompatibility protein-domain-containing protein</fullName>
    </submittedName>
</protein>
<dbReference type="AlphaFoldDB" id="A0AA40CVI7"/>
<dbReference type="InterPro" id="IPR010730">
    <property type="entry name" value="HET"/>
</dbReference>
<sequence>MPLFTPTRVIDTSVSPDTIVRIVTMQQAGLDYATLSHCWGSSHIFQLTSSNKATLESSGVLIEDLPTTFRQAIQVVRFLGIRYLWIDSLCIIQDSAVDWKTESSVMGKIYQHGRINIAASSSANSTGGLFFDRNPTLVKPFALYYHKDPHWYIFSRQVDVDLAREPLNSRGWVFQERLLSRRTIHFTKHEIVWHCLECEASSDDFICRLTEEDEYYRHDGFDDYSDIRPYIWLLTRRKEIDEEVMDKTRSKLHDCWPELVRHYSACQLTRDQDKVAAILGLINQLEGPMQDSCLAGLWRSYMPGNLLWINQRERDSGISPPNIDAQERAVQLIAPTWSWMSLNARANLRFMQWEKDMKRYMWETQSDSHGKNKDLCNIVGL</sequence>
<dbReference type="Pfam" id="PF06985">
    <property type="entry name" value="HET"/>
    <property type="match status" value="1"/>
</dbReference>
<dbReference type="PANTHER" id="PTHR33112">
    <property type="entry name" value="DOMAIN PROTEIN, PUTATIVE-RELATED"/>
    <property type="match status" value="1"/>
</dbReference>
<evidence type="ECO:0000313" key="2">
    <source>
        <dbReference type="EMBL" id="KAK0650749.1"/>
    </source>
</evidence>